<dbReference type="EMBL" id="JBHVZQ010000029">
    <property type="protein sequence ID" value="MFF1277010.1"/>
    <property type="molecule type" value="Genomic_DNA"/>
</dbReference>
<comment type="caution">
    <text evidence="1">The sequence shown here is derived from an EMBL/GenBank/DDBJ whole genome shotgun (WGS) entry which is preliminary data.</text>
</comment>
<name>A0ABW6QCR1_9ACTN</name>
<evidence type="ECO:0000313" key="1">
    <source>
        <dbReference type="EMBL" id="MFF1277010.1"/>
    </source>
</evidence>
<evidence type="ECO:0008006" key="3">
    <source>
        <dbReference type="Google" id="ProtNLM"/>
    </source>
</evidence>
<dbReference type="Proteomes" id="UP001601627">
    <property type="component" value="Unassembled WGS sequence"/>
</dbReference>
<keyword evidence="2" id="KW-1185">Reference proteome</keyword>
<gene>
    <name evidence="1" type="ORF">ACFVZC_26935</name>
</gene>
<protein>
    <recommendedName>
        <fullName evidence="3">PE-PGRS family protein</fullName>
    </recommendedName>
</protein>
<dbReference type="RefSeq" id="WP_388238548.1">
    <property type="nucleotide sequence ID" value="NZ_JBHVZQ010000029.1"/>
</dbReference>
<accession>A0ABW6QCR1</accession>
<organism evidence="1 2">
    <name type="scientific">Streptomyces marokkonensis</name>
    <dbReference type="NCBI Taxonomy" id="324855"/>
    <lineage>
        <taxon>Bacteria</taxon>
        <taxon>Bacillati</taxon>
        <taxon>Actinomycetota</taxon>
        <taxon>Actinomycetes</taxon>
        <taxon>Kitasatosporales</taxon>
        <taxon>Streptomycetaceae</taxon>
        <taxon>Streptomyces</taxon>
    </lineage>
</organism>
<sequence>MAKVVGTSETDDGVLGVSQAPGKAGVAGVCENGGNGIYGRGLNGLWGHGKAGDGVLGLTETAAKSGVAGVNDHGGNGLYGRGRTGVAGEGKGGNGVYGVSDTEDGVIGVGKNAAKAGVAGVNDNGGNGVYARGRNGIVAVALTNPGGGKAGVFQGDVEVTGDLILTGGDVAEEFNVSEHVSGPTEVGPGTVVVLDSDGSLAPCEHDYDTSVAGAVAGAGDRVPALVLDRQPREVKDGACRSAVAVTGKVWCHADASPRPIRVGNLLTTSSTPGHAMAALDRDAAFGAVLGKALTPLESGTGLVLVLVGLG</sequence>
<reference evidence="1 2" key="1">
    <citation type="submission" date="2024-09" db="EMBL/GenBank/DDBJ databases">
        <title>The Natural Products Discovery Center: Release of the First 8490 Sequenced Strains for Exploring Actinobacteria Biosynthetic Diversity.</title>
        <authorList>
            <person name="Kalkreuter E."/>
            <person name="Kautsar S.A."/>
            <person name="Yang D."/>
            <person name="Bader C.D."/>
            <person name="Teijaro C.N."/>
            <person name="Fluegel L."/>
            <person name="Davis C.M."/>
            <person name="Simpson J.R."/>
            <person name="Lauterbach L."/>
            <person name="Steele A.D."/>
            <person name="Gui C."/>
            <person name="Meng S."/>
            <person name="Li G."/>
            <person name="Viehrig K."/>
            <person name="Ye F."/>
            <person name="Su P."/>
            <person name="Kiefer A.F."/>
            <person name="Nichols A."/>
            <person name="Cepeda A.J."/>
            <person name="Yan W."/>
            <person name="Fan B."/>
            <person name="Jiang Y."/>
            <person name="Adhikari A."/>
            <person name="Zheng C.-J."/>
            <person name="Schuster L."/>
            <person name="Cowan T.M."/>
            <person name="Smanski M.J."/>
            <person name="Chevrette M.G."/>
            <person name="De Carvalho L.P.S."/>
            <person name="Shen B."/>
        </authorList>
    </citation>
    <scope>NUCLEOTIDE SEQUENCE [LARGE SCALE GENOMIC DNA]</scope>
    <source>
        <strain evidence="1 2">NPDC058328</strain>
    </source>
</reference>
<proteinExistence type="predicted"/>
<evidence type="ECO:0000313" key="2">
    <source>
        <dbReference type="Proteomes" id="UP001601627"/>
    </source>
</evidence>